<name>A0A916YRS8_9SPHN</name>
<dbReference type="Proteomes" id="UP000612349">
    <property type="component" value="Unassembled WGS sequence"/>
</dbReference>
<protein>
    <submittedName>
        <fullName evidence="1">Protein usg</fullName>
    </submittedName>
</protein>
<evidence type="ECO:0000313" key="2">
    <source>
        <dbReference type="Proteomes" id="UP000612349"/>
    </source>
</evidence>
<sequence length="89" mass="10443">MSDRDFERQLAGYGLTTVNVHYWMPDHRSLLNQLTFQQYDLAPRFPRLEQFLDFWRTDIEAVLHSVQIAHAQLIGPTEWQAVDGVITIN</sequence>
<dbReference type="OrthoDB" id="9811054at2"/>
<reference evidence="1" key="2">
    <citation type="submission" date="2020-09" db="EMBL/GenBank/DDBJ databases">
        <authorList>
            <person name="Sun Q."/>
            <person name="Zhou Y."/>
        </authorList>
    </citation>
    <scope>NUCLEOTIDE SEQUENCE</scope>
    <source>
        <strain evidence="1">CGMCC 1.15360</strain>
    </source>
</reference>
<dbReference type="InterPro" id="IPR009354">
    <property type="entry name" value="Usg"/>
</dbReference>
<keyword evidence="2" id="KW-1185">Reference proteome</keyword>
<dbReference type="AlphaFoldDB" id="A0A916YRS8"/>
<accession>A0A916YRS8</accession>
<reference evidence="1" key="1">
    <citation type="journal article" date="2014" name="Int. J. Syst. Evol. Microbiol.">
        <title>Complete genome sequence of Corynebacterium casei LMG S-19264T (=DSM 44701T), isolated from a smear-ripened cheese.</title>
        <authorList>
            <consortium name="US DOE Joint Genome Institute (JGI-PGF)"/>
            <person name="Walter F."/>
            <person name="Albersmeier A."/>
            <person name="Kalinowski J."/>
            <person name="Ruckert C."/>
        </authorList>
    </citation>
    <scope>NUCLEOTIDE SEQUENCE</scope>
    <source>
        <strain evidence="1">CGMCC 1.15360</strain>
    </source>
</reference>
<dbReference type="EMBL" id="BMIP01000001">
    <property type="protein sequence ID" value="GGD57936.1"/>
    <property type="molecule type" value="Genomic_DNA"/>
</dbReference>
<organism evidence="1 2">
    <name type="scientific">Croceicoccus mobilis</name>
    <dbReference type="NCBI Taxonomy" id="1703339"/>
    <lineage>
        <taxon>Bacteria</taxon>
        <taxon>Pseudomonadati</taxon>
        <taxon>Pseudomonadota</taxon>
        <taxon>Alphaproteobacteria</taxon>
        <taxon>Sphingomonadales</taxon>
        <taxon>Erythrobacteraceae</taxon>
        <taxon>Croceicoccus</taxon>
    </lineage>
</organism>
<dbReference type="Pfam" id="PF06233">
    <property type="entry name" value="Usg"/>
    <property type="match status" value="1"/>
</dbReference>
<gene>
    <name evidence="1" type="ORF">GCM10010990_04020</name>
</gene>
<dbReference type="RefSeq" id="WP_066772832.1">
    <property type="nucleotide sequence ID" value="NZ_BMIP01000001.1"/>
</dbReference>
<comment type="caution">
    <text evidence="1">The sequence shown here is derived from an EMBL/GenBank/DDBJ whole genome shotgun (WGS) entry which is preliminary data.</text>
</comment>
<proteinExistence type="predicted"/>
<evidence type="ECO:0000313" key="1">
    <source>
        <dbReference type="EMBL" id="GGD57936.1"/>
    </source>
</evidence>